<dbReference type="Pfam" id="PF07484">
    <property type="entry name" value="Collar"/>
    <property type="match status" value="1"/>
</dbReference>
<dbReference type="InterPro" id="IPR037053">
    <property type="entry name" value="Phage_tail_collar_dom_sf"/>
</dbReference>
<dbReference type="KEGG" id="naci:NUH88_15985"/>
<dbReference type="RefSeq" id="WP_257767393.1">
    <property type="nucleotide sequence ID" value="NZ_CP102480.1"/>
</dbReference>
<dbReference type="SUPFAM" id="SSF88874">
    <property type="entry name" value="Receptor-binding domain of short tail fibre protein gp12"/>
    <property type="match status" value="1"/>
</dbReference>
<dbReference type="InterPro" id="IPR011083">
    <property type="entry name" value="Phage_tail_collar_dom"/>
</dbReference>
<dbReference type="Proteomes" id="UP001060336">
    <property type="component" value="Chromosome"/>
</dbReference>
<evidence type="ECO:0000313" key="3">
    <source>
        <dbReference type="Proteomes" id="UP001060336"/>
    </source>
</evidence>
<organism evidence="2 3">
    <name type="scientific">Nisaea acidiphila</name>
    <dbReference type="NCBI Taxonomy" id="1862145"/>
    <lineage>
        <taxon>Bacteria</taxon>
        <taxon>Pseudomonadati</taxon>
        <taxon>Pseudomonadota</taxon>
        <taxon>Alphaproteobacteria</taxon>
        <taxon>Rhodospirillales</taxon>
        <taxon>Thalassobaculaceae</taxon>
        <taxon>Nisaea</taxon>
    </lineage>
</organism>
<accession>A0A9J7AML8</accession>
<name>A0A9J7AML8_9PROT</name>
<keyword evidence="3" id="KW-1185">Reference proteome</keyword>
<evidence type="ECO:0000313" key="2">
    <source>
        <dbReference type="EMBL" id="UUX48891.1"/>
    </source>
</evidence>
<proteinExistence type="predicted"/>
<protein>
    <submittedName>
        <fullName evidence="2">Tail fiber protein</fullName>
    </submittedName>
</protein>
<dbReference type="EMBL" id="CP102480">
    <property type="protein sequence ID" value="UUX48891.1"/>
    <property type="molecule type" value="Genomic_DNA"/>
</dbReference>
<evidence type="ECO:0000259" key="1">
    <source>
        <dbReference type="Pfam" id="PF07484"/>
    </source>
</evidence>
<sequence length="217" mass="23162">MPTDPFCGEIHLFGFDFAPRDWAFCNGAAYDIGQNQALYSLIFTLYGDRSEDWRNPIPLLPNLTSRAPVGIDAVEDKDHNWTITTPVGRVAGSEQIVLTEETMPLHGHSASFSGEPAEGAAIRASQNLATLSEPSEGAYLAVPRPNTFIQTATYGYKDWPNGDDSLVDVGGVSGGVSSFAGGVELETAGSGVPIDIRNPFLAMSYCIALVGDYPSRG</sequence>
<dbReference type="AlphaFoldDB" id="A0A9J7AML8"/>
<gene>
    <name evidence="2" type="ORF">NUH88_15985</name>
</gene>
<reference evidence="2" key="1">
    <citation type="submission" date="2022-08" db="EMBL/GenBank/DDBJ databases">
        <title>Nisaea acidiphila sp. nov., isolated from a marine algal debris and emended description of the genus Nisaea Urios et al. 2008.</title>
        <authorList>
            <person name="Kwon K."/>
        </authorList>
    </citation>
    <scope>NUCLEOTIDE SEQUENCE</scope>
    <source>
        <strain evidence="2">MEBiC11861</strain>
    </source>
</reference>
<feature type="domain" description="Phage tail collar" evidence="1">
    <location>
        <begin position="8"/>
        <end position="68"/>
    </location>
</feature>
<dbReference type="Gene3D" id="3.90.1340.10">
    <property type="entry name" value="Phage tail collar domain"/>
    <property type="match status" value="1"/>
</dbReference>